<comment type="caution">
    <text evidence="2">The sequence shown here is derived from an EMBL/GenBank/DDBJ whole genome shotgun (WGS) entry which is preliminary data.</text>
</comment>
<reference evidence="2 3" key="1">
    <citation type="submission" date="2024-01" db="EMBL/GenBank/DDBJ databases">
        <title>Genome assemblies of Stephania.</title>
        <authorList>
            <person name="Yang L."/>
        </authorList>
    </citation>
    <scope>NUCLEOTIDE SEQUENCE [LARGE SCALE GENOMIC DNA]</scope>
    <source>
        <strain evidence="2">YNDBR</strain>
        <tissue evidence="2">Leaf</tissue>
    </source>
</reference>
<proteinExistence type="predicted"/>
<protein>
    <submittedName>
        <fullName evidence="2">Uncharacterized protein</fullName>
    </submittedName>
</protein>
<evidence type="ECO:0000313" key="2">
    <source>
        <dbReference type="EMBL" id="KAK9107474.1"/>
    </source>
</evidence>
<dbReference type="AlphaFoldDB" id="A0AAP0I3T9"/>
<keyword evidence="3" id="KW-1185">Reference proteome</keyword>
<evidence type="ECO:0000256" key="1">
    <source>
        <dbReference type="SAM" id="MobiDB-lite"/>
    </source>
</evidence>
<accession>A0AAP0I3T9</accession>
<feature type="region of interest" description="Disordered" evidence="1">
    <location>
        <begin position="158"/>
        <end position="198"/>
    </location>
</feature>
<sequence length="198" mass="22467">MVKEKAKAANLLDDRPRKMQKPLEKGYLIGEEKGKPTRSSIRLKVAWMLNKAKLPPNTYNTLHVITNNDEGQSKVKSKASKFTTTLATINATYSTKEYLKTRRLDFEYFDSINVNVRTLFEKLGWVSYSSTNLPINSKWVREGKKGYQGKLGKSVVKNAGKESTTLRDTSFEEEMEEDEGNEKNSHIGQGFMDTSDGE</sequence>
<organism evidence="2 3">
    <name type="scientific">Stephania yunnanensis</name>
    <dbReference type="NCBI Taxonomy" id="152371"/>
    <lineage>
        <taxon>Eukaryota</taxon>
        <taxon>Viridiplantae</taxon>
        <taxon>Streptophyta</taxon>
        <taxon>Embryophyta</taxon>
        <taxon>Tracheophyta</taxon>
        <taxon>Spermatophyta</taxon>
        <taxon>Magnoliopsida</taxon>
        <taxon>Ranunculales</taxon>
        <taxon>Menispermaceae</taxon>
        <taxon>Menispermoideae</taxon>
        <taxon>Cissampelideae</taxon>
        <taxon>Stephania</taxon>
    </lineage>
</organism>
<dbReference type="Proteomes" id="UP001420932">
    <property type="component" value="Unassembled WGS sequence"/>
</dbReference>
<gene>
    <name evidence="2" type="ORF">Syun_023485</name>
</gene>
<feature type="compositionally biased region" description="Acidic residues" evidence="1">
    <location>
        <begin position="171"/>
        <end position="180"/>
    </location>
</feature>
<dbReference type="EMBL" id="JBBNAF010000010">
    <property type="protein sequence ID" value="KAK9107474.1"/>
    <property type="molecule type" value="Genomic_DNA"/>
</dbReference>
<evidence type="ECO:0000313" key="3">
    <source>
        <dbReference type="Proteomes" id="UP001420932"/>
    </source>
</evidence>
<name>A0AAP0I3T9_9MAGN</name>